<reference evidence="10 11" key="1">
    <citation type="submission" date="2013-08" db="EMBL/GenBank/DDBJ databases">
        <title>Genome of Pontibacillus chungwhensis.</title>
        <authorList>
            <person name="Wang Q."/>
            <person name="Wang G."/>
        </authorList>
    </citation>
    <scope>NUCLEOTIDE SEQUENCE [LARGE SCALE GENOMIC DNA]</scope>
    <source>
        <strain evidence="10 11">BH030062</strain>
    </source>
</reference>
<dbReference type="RefSeq" id="WP_036785828.1">
    <property type="nucleotide sequence ID" value="NZ_AVBG01000012.1"/>
</dbReference>
<dbReference type="GO" id="GO:0016787">
    <property type="term" value="F:hydrolase activity"/>
    <property type="evidence" value="ECO:0007669"/>
    <property type="project" value="UniProtKB-KW"/>
</dbReference>
<accession>A0A0A2UUT4</accession>
<dbReference type="STRING" id="1385513.N780_05065"/>
<evidence type="ECO:0000313" key="10">
    <source>
        <dbReference type="EMBL" id="KGP90513.1"/>
    </source>
</evidence>
<feature type="compositionally biased region" description="Basic residues" evidence="6">
    <location>
        <begin position="404"/>
        <end position="420"/>
    </location>
</feature>
<feature type="short sequence motif" description="Q motif" evidence="5">
    <location>
        <begin position="4"/>
        <end position="32"/>
    </location>
</feature>
<dbReference type="PROSITE" id="PS51195">
    <property type="entry name" value="Q_MOTIF"/>
    <property type="match status" value="1"/>
</dbReference>
<dbReference type="PROSITE" id="PS51194">
    <property type="entry name" value="HELICASE_CTER"/>
    <property type="match status" value="1"/>
</dbReference>
<dbReference type="GO" id="GO:0005524">
    <property type="term" value="F:ATP binding"/>
    <property type="evidence" value="ECO:0007669"/>
    <property type="project" value="UniProtKB-KW"/>
</dbReference>
<keyword evidence="4" id="KW-0067">ATP-binding</keyword>
<dbReference type="GO" id="GO:0033592">
    <property type="term" value="F:RNA strand annealing activity"/>
    <property type="evidence" value="ECO:0007669"/>
    <property type="project" value="TreeGrafter"/>
</dbReference>
<feature type="domain" description="Helicase C-terminal" evidence="8">
    <location>
        <begin position="239"/>
        <end position="387"/>
    </location>
</feature>
<dbReference type="GO" id="GO:0005829">
    <property type="term" value="C:cytosol"/>
    <property type="evidence" value="ECO:0007669"/>
    <property type="project" value="TreeGrafter"/>
</dbReference>
<dbReference type="InterPro" id="IPR011545">
    <property type="entry name" value="DEAD/DEAH_box_helicase_dom"/>
</dbReference>
<dbReference type="GO" id="GO:0009409">
    <property type="term" value="P:response to cold"/>
    <property type="evidence" value="ECO:0007669"/>
    <property type="project" value="TreeGrafter"/>
</dbReference>
<feature type="compositionally biased region" description="Basic and acidic residues" evidence="6">
    <location>
        <begin position="386"/>
        <end position="403"/>
    </location>
</feature>
<proteinExistence type="predicted"/>
<evidence type="ECO:0000256" key="1">
    <source>
        <dbReference type="ARBA" id="ARBA00022741"/>
    </source>
</evidence>
<dbReference type="InterPro" id="IPR001650">
    <property type="entry name" value="Helicase_C-like"/>
</dbReference>
<dbReference type="EMBL" id="AVBG01000012">
    <property type="protein sequence ID" value="KGP90513.1"/>
    <property type="molecule type" value="Genomic_DNA"/>
</dbReference>
<dbReference type="SMART" id="SM00487">
    <property type="entry name" value="DEXDc"/>
    <property type="match status" value="1"/>
</dbReference>
<dbReference type="AlphaFoldDB" id="A0A0A2UUT4"/>
<dbReference type="Pfam" id="PF00270">
    <property type="entry name" value="DEAD"/>
    <property type="match status" value="1"/>
</dbReference>
<dbReference type="PROSITE" id="PS51192">
    <property type="entry name" value="HELICASE_ATP_BIND_1"/>
    <property type="match status" value="1"/>
</dbReference>
<dbReference type="InterPro" id="IPR014001">
    <property type="entry name" value="Helicase_ATP-bd"/>
</dbReference>
<dbReference type="CDD" id="cd18787">
    <property type="entry name" value="SF2_C_DEAD"/>
    <property type="match status" value="1"/>
</dbReference>
<dbReference type="InterPro" id="IPR027417">
    <property type="entry name" value="P-loop_NTPase"/>
</dbReference>
<evidence type="ECO:0000256" key="5">
    <source>
        <dbReference type="PROSITE-ProRule" id="PRU00552"/>
    </source>
</evidence>
<dbReference type="SUPFAM" id="SSF52540">
    <property type="entry name" value="P-loop containing nucleoside triphosphate hydrolases"/>
    <property type="match status" value="1"/>
</dbReference>
<evidence type="ECO:0000256" key="3">
    <source>
        <dbReference type="ARBA" id="ARBA00022806"/>
    </source>
</evidence>
<evidence type="ECO:0000259" key="8">
    <source>
        <dbReference type="PROSITE" id="PS51194"/>
    </source>
</evidence>
<dbReference type="GO" id="GO:0005840">
    <property type="term" value="C:ribosome"/>
    <property type="evidence" value="ECO:0007669"/>
    <property type="project" value="TreeGrafter"/>
</dbReference>
<evidence type="ECO:0000259" key="9">
    <source>
        <dbReference type="PROSITE" id="PS51195"/>
    </source>
</evidence>
<sequence>MTVQTFKSMALTKEMIDMVDQLGFHEPTPIQKKVIPSVLRGESLIGQSHTGSGKTHSYLIPLLNGIDVSRKEVQTVITAPTRELATQIYDEVRKMVQLSEHGDDLKAKLLIGGTDKQKTIDKLKDQPQIIVGTPGRILDMVQEEALDVYTASSFVIDETDLMFDLGFIEDVDQVLVRMQADLQLLVFSATIPIKLKPFLKKYLENPTYIQADEDKPSPEKMEHRLIPLRHRDKADMIMNITKLIHPYLAIIFANKKERANELARELMDKGLEVGVIHGGLTPRERKRVVKDIKNLRYQYIVATDLAARGIDIQGVSHVINADLPKEEEFYIHRVGRTARAGLEGTAINLYTETDESLIKKLENSGLTFDSYDIKKGEFVPVKDRNQRSTRKIDENDTEKEAWTRVKRPKKVKPGYKKKMKYQQEQIKKKLNKQKARQRNKKK</sequence>
<organism evidence="10 11">
    <name type="scientific">Pontibacillus chungwhensis BH030062</name>
    <dbReference type="NCBI Taxonomy" id="1385513"/>
    <lineage>
        <taxon>Bacteria</taxon>
        <taxon>Bacillati</taxon>
        <taxon>Bacillota</taxon>
        <taxon>Bacilli</taxon>
        <taxon>Bacillales</taxon>
        <taxon>Bacillaceae</taxon>
        <taxon>Pontibacillus</taxon>
    </lineage>
</organism>
<keyword evidence="2" id="KW-0378">Hydrolase</keyword>
<protein>
    <submittedName>
        <fullName evidence="10">DEAD/DEAH box helicase</fullName>
    </submittedName>
</protein>
<gene>
    <name evidence="10" type="ORF">N780_05065</name>
</gene>
<dbReference type="InterPro" id="IPR050547">
    <property type="entry name" value="DEAD_box_RNA_helicases"/>
</dbReference>
<name>A0A0A2UUT4_9BACI</name>
<feature type="region of interest" description="Disordered" evidence="6">
    <location>
        <begin position="386"/>
        <end position="423"/>
    </location>
</feature>
<dbReference type="InterPro" id="IPR044742">
    <property type="entry name" value="DEAD/DEAH_RhlB"/>
</dbReference>
<dbReference type="InterPro" id="IPR014014">
    <property type="entry name" value="RNA_helicase_DEAD_Q_motif"/>
</dbReference>
<keyword evidence="3 10" id="KW-0347">Helicase</keyword>
<keyword evidence="11" id="KW-1185">Reference proteome</keyword>
<evidence type="ECO:0000256" key="2">
    <source>
        <dbReference type="ARBA" id="ARBA00022801"/>
    </source>
</evidence>
<dbReference type="Gene3D" id="3.40.50.300">
    <property type="entry name" value="P-loop containing nucleotide triphosphate hydrolases"/>
    <property type="match status" value="2"/>
</dbReference>
<evidence type="ECO:0000256" key="6">
    <source>
        <dbReference type="SAM" id="MobiDB-lite"/>
    </source>
</evidence>
<dbReference type="PANTHER" id="PTHR47963">
    <property type="entry name" value="DEAD-BOX ATP-DEPENDENT RNA HELICASE 47, MITOCHONDRIAL"/>
    <property type="match status" value="1"/>
</dbReference>
<comment type="caution">
    <text evidence="10">The sequence shown here is derived from an EMBL/GenBank/DDBJ whole genome shotgun (WGS) entry which is preliminary data.</text>
</comment>
<keyword evidence="1" id="KW-0547">Nucleotide-binding</keyword>
<dbReference type="Proteomes" id="UP000030153">
    <property type="component" value="Unassembled WGS sequence"/>
</dbReference>
<dbReference type="eggNOG" id="COG0513">
    <property type="taxonomic scope" value="Bacteria"/>
</dbReference>
<dbReference type="SMART" id="SM00490">
    <property type="entry name" value="HELICc"/>
    <property type="match status" value="1"/>
</dbReference>
<evidence type="ECO:0000259" key="7">
    <source>
        <dbReference type="PROSITE" id="PS51192"/>
    </source>
</evidence>
<feature type="domain" description="DEAD-box RNA helicase Q" evidence="9">
    <location>
        <begin position="4"/>
        <end position="32"/>
    </location>
</feature>
<dbReference type="OrthoDB" id="9805696at2"/>
<evidence type="ECO:0000313" key="11">
    <source>
        <dbReference type="Proteomes" id="UP000030153"/>
    </source>
</evidence>
<dbReference type="CDD" id="cd00268">
    <property type="entry name" value="DEADc"/>
    <property type="match status" value="1"/>
</dbReference>
<dbReference type="GO" id="GO:0003724">
    <property type="term" value="F:RNA helicase activity"/>
    <property type="evidence" value="ECO:0007669"/>
    <property type="project" value="InterPro"/>
</dbReference>
<dbReference type="Pfam" id="PF00271">
    <property type="entry name" value="Helicase_C"/>
    <property type="match status" value="1"/>
</dbReference>
<feature type="domain" description="Helicase ATP-binding" evidence="7">
    <location>
        <begin position="35"/>
        <end position="209"/>
    </location>
</feature>
<dbReference type="PANTHER" id="PTHR47963:SF1">
    <property type="entry name" value="DEAD-BOX ATP-DEPENDENT RNA HELICASE CSHB"/>
    <property type="match status" value="1"/>
</dbReference>
<evidence type="ECO:0000256" key="4">
    <source>
        <dbReference type="ARBA" id="ARBA00022840"/>
    </source>
</evidence>